<gene>
    <name evidence="2" type="ORF">CWATWH8502_2712</name>
</gene>
<organism evidence="2 3">
    <name type="scientific">Crocosphaera watsonii WH 8502</name>
    <dbReference type="NCBI Taxonomy" id="423474"/>
    <lineage>
        <taxon>Bacteria</taxon>
        <taxon>Bacillati</taxon>
        <taxon>Cyanobacteriota</taxon>
        <taxon>Cyanophyceae</taxon>
        <taxon>Oscillatoriophycideae</taxon>
        <taxon>Chroococcales</taxon>
        <taxon>Aphanothecaceae</taxon>
        <taxon>Crocosphaera</taxon>
    </lineage>
</organism>
<dbReference type="EMBL" id="CAQK01000277">
    <property type="protein sequence ID" value="CCQ50284.1"/>
    <property type="molecule type" value="Genomic_DNA"/>
</dbReference>
<evidence type="ECO:0000313" key="2">
    <source>
        <dbReference type="EMBL" id="CCQ50284.1"/>
    </source>
</evidence>
<accession>T2IBS6</accession>
<proteinExistence type="predicted"/>
<reference evidence="2 3" key="1">
    <citation type="submission" date="2013-01" db="EMBL/GenBank/DDBJ databases">
        <authorList>
            <person name="Bench S."/>
        </authorList>
    </citation>
    <scope>NUCLEOTIDE SEQUENCE [LARGE SCALE GENOMIC DNA]</scope>
    <source>
        <strain evidence="2 3">WH 8502</strain>
    </source>
</reference>
<keyword evidence="1" id="KW-1133">Transmembrane helix</keyword>
<comment type="caution">
    <text evidence="2">The sequence shown here is derived from an EMBL/GenBank/DDBJ whole genome shotgun (WGS) entry which is preliminary data.</text>
</comment>
<protein>
    <submittedName>
        <fullName evidence="2">Uncharacterized protein</fullName>
    </submittedName>
</protein>
<reference evidence="2 3" key="2">
    <citation type="submission" date="2013-09" db="EMBL/GenBank/DDBJ databases">
        <title>Whole genome comparison of six Crocosphaera watsonii strains with differing phenotypes.</title>
        <authorList>
            <person name="Bench S.R."/>
            <person name="Heller P."/>
            <person name="Frank I."/>
            <person name="Arciniega M."/>
            <person name="Shilova I.N."/>
            <person name="Zehr J.P."/>
        </authorList>
    </citation>
    <scope>NUCLEOTIDE SEQUENCE [LARGE SCALE GENOMIC DNA]</scope>
    <source>
        <strain evidence="2 3">WH 8502</strain>
    </source>
</reference>
<evidence type="ECO:0000313" key="3">
    <source>
        <dbReference type="Proteomes" id="UP000018348"/>
    </source>
</evidence>
<keyword evidence="1" id="KW-0812">Transmembrane</keyword>
<evidence type="ECO:0000256" key="1">
    <source>
        <dbReference type="SAM" id="Phobius"/>
    </source>
</evidence>
<name>T2IBS6_CROWT</name>
<dbReference type="Proteomes" id="UP000018348">
    <property type="component" value="Unassembled WGS sequence"/>
</dbReference>
<keyword evidence="1" id="KW-0472">Membrane</keyword>
<dbReference type="AlphaFoldDB" id="T2IBS6"/>
<sequence length="43" mass="5142">MRLVTPLLLLSIIFLKNRNYLDFLGILIYFNHFSVYLIIVDIN</sequence>
<feature type="transmembrane region" description="Helical" evidence="1">
    <location>
        <begin position="20"/>
        <end position="39"/>
    </location>
</feature>